<dbReference type="SUPFAM" id="SSF53784">
    <property type="entry name" value="Phosphofructokinase"/>
    <property type="match status" value="1"/>
</dbReference>
<dbReference type="GO" id="GO:0005829">
    <property type="term" value="C:cytosol"/>
    <property type="evidence" value="ECO:0007669"/>
    <property type="project" value="TreeGrafter"/>
</dbReference>
<feature type="site" description="Important for catalytic activity; stabilizes the transition state when the phosphoryl donor is PPi" evidence="10">
    <location>
        <position position="228"/>
    </location>
</feature>
<dbReference type="EMBL" id="BQMJ01000026">
    <property type="protein sequence ID" value="GJQ11697.1"/>
    <property type="molecule type" value="Genomic_DNA"/>
</dbReference>
<comment type="caution">
    <text evidence="12">The sequence shown here is derived from an EMBL/GenBank/DDBJ whole genome shotgun (WGS) entry which is preliminary data.</text>
</comment>
<comment type="subunit">
    <text evidence="10">Homodimer or monomer.</text>
</comment>
<dbReference type="AlphaFoldDB" id="A0A9C7PY88"/>
<evidence type="ECO:0000256" key="9">
    <source>
        <dbReference type="ARBA" id="ARBA00048072"/>
    </source>
</evidence>
<dbReference type="Gene3D" id="3.40.50.460">
    <property type="entry name" value="Phosphofructokinase domain"/>
    <property type="match status" value="1"/>
</dbReference>
<keyword evidence="5 10" id="KW-0479">Metal-binding</keyword>
<feature type="domain" description="Phosphofructokinase" evidence="11">
    <location>
        <begin position="99"/>
        <end position="340"/>
    </location>
</feature>
<dbReference type="InterPro" id="IPR000023">
    <property type="entry name" value="Phosphofructokinase_dom"/>
</dbReference>
<dbReference type="PANTHER" id="PTHR43650">
    <property type="entry name" value="PYROPHOSPHATE--FRUCTOSE 6-PHOSPHATE 1-PHOSPHOTRANSFERASE"/>
    <property type="match status" value="1"/>
</dbReference>
<keyword evidence="8 10" id="KW-0324">Glycolysis</keyword>
<feature type="binding site" evidence="10">
    <location>
        <position position="107"/>
    </location>
    <ligand>
        <name>diphosphate</name>
        <dbReference type="ChEBI" id="CHEBI:33019"/>
    </ligand>
</feature>
<name>A0A9C7PY88_9RHOD</name>
<dbReference type="GO" id="GO:0006002">
    <property type="term" value="P:fructose 6-phosphate metabolic process"/>
    <property type="evidence" value="ECO:0007669"/>
    <property type="project" value="InterPro"/>
</dbReference>
<keyword evidence="7 10" id="KW-0460">Magnesium</keyword>
<evidence type="ECO:0000256" key="10">
    <source>
        <dbReference type="HAMAP-Rule" id="MF_03185"/>
    </source>
</evidence>
<accession>A0A9C7PY88</accession>
<dbReference type="NCBIfam" id="NF005482">
    <property type="entry name" value="PRK07085.1"/>
    <property type="match status" value="1"/>
</dbReference>
<feature type="binding site" evidence="10">
    <location>
        <position position="201"/>
    </location>
    <ligand>
        <name>Mg(2+)</name>
        <dbReference type="ChEBI" id="CHEBI:18420"/>
        <note>catalytic</note>
    </ligand>
</feature>
<dbReference type="Gene3D" id="3.40.50.450">
    <property type="match status" value="1"/>
</dbReference>
<dbReference type="GO" id="GO:0047334">
    <property type="term" value="F:diphosphate-fructose-6-phosphate 1-phosphotransferase activity"/>
    <property type="evidence" value="ECO:0007669"/>
    <property type="project" value="UniProtKB-EC"/>
</dbReference>
<dbReference type="EC" id="2.7.1.90" evidence="10"/>
<reference evidence="12" key="2">
    <citation type="submission" date="2022-01" db="EMBL/GenBank/DDBJ databases">
        <authorList>
            <person name="Hirooka S."/>
            <person name="Miyagishima S.Y."/>
        </authorList>
    </citation>
    <scope>NUCLEOTIDE SEQUENCE</scope>
    <source>
        <strain evidence="12">NBRC 102759</strain>
    </source>
</reference>
<organism evidence="12 13">
    <name type="scientific">Galdieria partita</name>
    <dbReference type="NCBI Taxonomy" id="83374"/>
    <lineage>
        <taxon>Eukaryota</taxon>
        <taxon>Rhodophyta</taxon>
        <taxon>Bangiophyceae</taxon>
        <taxon>Galdieriales</taxon>
        <taxon>Galdieriaceae</taxon>
        <taxon>Galdieria</taxon>
    </lineage>
</organism>
<feature type="active site" description="Proton acceptor" evidence="10">
    <location>
        <position position="231"/>
    </location>
</feature>
<evidence type="ECO:0000256" key="5">
    <source>
        <dbReference type="ARBA" id="ARBA00022723"/>
    </source>
</evidence>
<sequence>MENTQLNGDVNHRKAGRALSSAVSVTVADLSPLHRARLEYFPRLPPILKGAFGWREGEPTNSADDAEEIKGYFPNLYGQPPVFIAPNRGGPVTIGKTLRVGVVLSGGPAPGGHNVISGLFDYLYNRNRDSVLFGFLNGPSGIIKNNYVQLDEERIYPYRNQGGFHIIGSDRTKIETPEQFEKVDETVRKLDLDGLVVIGGDDSNTNAAILAEHFVAQKMKTKVIGVPKTIDGDLRNEFVETSFGFDTAVKVYSELVSNLGYDAISAKKSWHFCRLMGRSASHITLEVALQTHPNMALIGEEVMEKKQTLTQVTRSIADLIVERATMGKNFGVILLPEGLVEFMPDVDKLILELNEILAGGHLEEDQIIPKLTEQSSYLFRSLPPLIAKQLTLDRDPHGNVQVSKIESERLLIQMVSEELKERKKAGLASCSFSPIPHFFGYEGRCSLPSNFDCNYCYTLGHTAGALIEGGRTGLVATVRHLTKSPEQWVVGGYPLTVMMDIERRKGKNVPVIKKALVDLKGEAFRIFSEQRGSWRLTEDYRCPGPIQHFGPMADSINFTLMSEARDTVA</sequence>
<comment type="pathway">
    <text evidence="10">Carbohydrate degradation; glycolysis; D-glyceraldehyde 3-phosphate and glycerone phosphate from D-glucose: step 3/4.</text>
</comment>
<feature type="binding site" evidence="10">
    <location>
        <position position="337"/>
    </location>
    <ligand>
        <name>substrate</name>
    </ligand>
</feature>
<comment type="catalytic activity">
    <reaction evidence="9 10">
        <text>beta-D-fructose 6-phosphate + diphosphate = beta-D-fructose 1,6-bisphosphate + phosphate + H(+)</text>
        <dbReference type="Rhea" id="RHEA:13613"/>
        <dbReference type="ChEBI" id="CHEBI:15378"/>
        <dbReference type="ChEBI" id="CHEBI:32966"/>
        <dbReference type="ChEBI" id="CHEBI:33019"/>
        <dbReference type="ChEBI" id="CHEBI:43474"/>
        <dbReference type="ChEBI" id="CHEBI:57634"/>
        <dbReference type="EC" id="2.7.1.90"/>
    </reaction>
</comment>
<dbReference type="OrthoDB" id="537915at2759"/>
<keyword evidence="13" id="KW-1185">Reference proteome</keyword>
<keyword evidence="4 10" id="KW-0808">Transferase</keyword>
<dbReference type="GO" id="GO:0005524">
    <property type="term" value="F:ATP binding"/>
    <property type="evidence" value="ECO:0007669"/>
    <property type="project" value="InterPro"/>
</dbReference>
<evidence type="ECO:0000256" key="8">
    <source>
        <dbReference type="ARBA" id="ARBA00023152"/>
    </source>
</evidence>
<feature type="site" description="Important for catalytic activity and substrate specificity; stabilizes the transition state when the phosphoryl donor is PPi; prevents ATP from binding by mimicking the alpha-phosphate group of ATP" evidence="10">
    <location>
        <position position="202"/>
    </location>
</feature>
<evidence type="ECO:0000256" key="4">
    <source>
        <dbReference type="ARBA" id="ARBA00022679"/>
    </source>
</evidence>
<dbReference type="NCBIfam" id="TIGR02477">
    <property type="entry name" value="PFKA_PPi"/>
    <property type="match status" value="1"/>
</dbReference>
<dbReference type="InterPro" id="IPR022953">
    <property type="entry name" value="ATP_PFK"/>
</dbReference>
<comment type="similarity">
    <text evidence="10">Belongs to the phosphofructokinase type A (PFKA) family. PPi-dependent PFK group II subfamily. Clade 'Long' sub-subfamily.</text>
</comment>
<evidence type="ECO:0000256" key="1">
    <source>
        <dbReference type="ARBA" id="ARBA00001946"/>
    </source>
</evidence>
<proteinExistence type="inferred from homology"/>
<evidence type="ECO:0000256" key="3">
    <source>
        <dbReference type="ARBA" id="ARBA00022490"/>
    </source>
</evidence>
<evidence type="ECO:0000256" key="7">
    <source>
        <dbReference type="ARBA" id="ARBA00022842"/>
    </source>
</evidence>
<dbReference type="GO" id="GO:0046872">
    <property type="term" value="F:metal ion binding"/>
    <property type="evidence" value="ECO:0007669"/>
    <property type="project" value="UniProtKB-KW"/>
</dbReference>
<dbReference type="Gene3D" id="1.10.10.480">
    <property type="entry name" value="Phosphofructokinase, domain 3"/>
    <property type="match status" value="1"/>
</dbReference>
<dbReference type="Proteomes" id="UP001061958">
    <property type="component" value="Unassembled WGS sequence"/>
</dbReference>
<feature type="binding site" evidence="10">
    <location>
        <begin position="229"/>
        <end position="231"/>
    </location>
    <ligand>
        <name>substrate</name>
    </ligand>
</feature>
<comment type="function">
    <text evidence="2 10">Catalyzes the phosphorylation of D-fructose 6-phosphate, the first committing step of glycolysis. Uses inorganic phosphate (PPi) as phosphoryl donor instead of ATP like common ATP-dependent phosphofructokinases (ATP-PFKs), which renders the reaction reversible, and can thus function both in glycolysis and gluconeogenesis. Consistently, PPi-PFK can replace the enzymes of both the forward (ATP-PFK) and reverse (fructose-bisphosphatase (FBPase)) reactions.</text>
</comment>
<feature type="binding site" evidence="10">
    <location>
        <begin position="276"/>
        <end position="278"/>
    </location>
    <ligand>
        <name>substrate</name>
    </ligand>
</feature>
<evidence type="ECO:0000256" key="2">
    <source>
        <dbReference type="ARBA" id="ARBA00003138"/>
    </source>
</evidence>
<feature type="binding site" evidence="10">
    <location>
        <begin position="441"/>
        <end position="444"/>
    </location>
    <ligand>
        <name>substrate</name>
    </ligand>
</feature>
<dbReference type="PANTHER" id="PTHR43650:SF1">
    <property type="entry name" value="PYROPHOSPHATE--FRUCTOSE 6-PHOSPHATE 1-PHOSPHOTRANSFERASE SUBUNIT BETA 2"/>
    <property type="match status" value="1"/>
</dbReference>
<comment type="subcellular location">
    <subcellularLocation>
        <location evidence="10">Cytoplasm</location>
    </subcellularLocation>
</comment>
<comment type="caution">
    <text evidence="10">Lacks conserved residue(s) required for the propagation of feature annotation.</text>
</comment>
<comment type="cofactor">
    <cofactor evidence="1 10">
        <name>Mg(2+)</name>
        <dbReference type="ChEBI" id="CHEBI:18420"/>
    </cofactor>
</comment>
<dbReference type="GO" id="GO:0009749">
    <property type="term" value="P:response to glucose"/>
    <property type="evidence" value="ECO:0007669"/>
    <property type="project" value="TreeGrafter"/>
</dbReference>
<gene>
    <name evidence="12" type="ORF">GpartN1_g3488.t1</name>
</gene>
<reference evidence="12" key="1">
    <citation type="journal article" date="2022" name="Proc. Natl. Acad. Sci. U.S.A.">
        <title>Life cycle and functional genomics of the unicellular red alga Galdieria for elucidating algal and plant evolution and industrial use.</title>
        <authorList>
            <person name="Hirooka S."/>
            <person name="Itabashi T."/>
            <person name="Ichinose T.M."/>
            <person name="Onuma R."/>
            <person name="Fujiwara T."/>
            <person name="Yamashita S."/>
            <person name="Jong L.W."/>
            <person name="Tomita R."/>
            <person name="Iwane A.H."/>
            <person name="Miyagishima S.Y."/>
        </authorList>
    </citation>
    <scope>NUCLEOTIDE SEQUENCE</scope>
    <source>
        <strain evidence="12">NBRC 102759</strain>
    </source>
</reference>
<evidence type="ECO:0000313" key="12">
    <source>
        <dbReference type="EMBL" id="GJQ11697.1"/>
    </source>
</evidence>
<dbReference type="InterPro" id="IPR011183">
    <property type="entry name" value="PfpB_PPi_PFK"/>
</dbReference>
<keyword evidence="3 10" id="KW-0963">Cytoplasm</keyword>
<evidence type="ECO:0000256" key="6">
    <source>
        <dbReference type="ARBA" id="ARBA00022777"/>
    </source>
</evidence>
<dbReference type="Pfam" id="PF00365">
    <property type="entry name" value="PFK"/>
    <property type="match status" value="1"/>
</dbReference>
<dbReference type="PIRSF" id="PIRSF005677">
    <property type="entry name" value="PPi_PFK_PfpB"/>
    <property type="match status" value="1"/>
</dbReference>
<dbReference type="GO" id="GO:0003872">
    <property type="term" value="F:6-phosphofructokinase activity"/>
    <property type="evidence" value="ECO:0007669"/>
    <property type="project" value="UniProtKB-UniRule"/>
</dbReference>
<evidence type="ECO:0000259" key="11">
    <source>
        <dbReference type="Pfam" id="PF00365"/>
    </source>
</evidence>
<dbReference type="InterPro" id="IPR035966">
    <property type="entry name" value="PKF_sf"/>
</dbReference>
<keyword evidence="6 10" id="KW-0418">Kinase</keyword>
<dbReference type="HAMAP" id="MF_01980">
    <property type="entry name" value="Phosphofructokinase_II_Long"/>
    <property type="match status" value="1"/>
</dbReference>
<dbReference type="PRINTS" id="PR00476">
    <property type="entry name" value="PHFRCTKINASE"/>
</dbReference>
<evidence type="ECO:0000313" key="13">
    <source>
        <dbReference type="Proteomes" id="UP001061958"/>
    </source>
</evidence>
<protein>
    <recommendedName>
        <fullName evidence="10">Pyrophosphate--fructose 6-phosphate 1-phosphotransferase</fullName>
        <ecNumber evidence="10">2.7.1.90</ecNumber>
    </recommendedName>
    <alternativeName>
        <fullName evidence="10">6-phosphofructokinase, pyrophosphate dependent</fullName>
    </alternativeName>
    <alternativeName>
        <fullName evidence="10">PPi-dependent phosphofructokinase</fullName>
        <shortName evidence="10">PPi-PFK</shortName>
    </alternativeName>
    <alternativeName>
        <fullName evidence="10">Pyrophosphate-dependent 6-phosphofructose-1-kinase</fullName>
    </alternativeName>
</protein>
<comment type="activity regulation">
    <text evidence="10">Non-allosteric.</text>
</comment>